<evidence type="ECO:0000256" key="1">
    <source>
        <dbReference type="ARBA" id="ARBA00022448"/>
    </source>
</evidence>
<dbReference type="PANTHER" id="PTHR42939:SF1">
    <property type="entry name" value="ABC TRANSPORTER ATP-BINDING PROTEIN ALBC-RELATED"/>
    <property type="match status" value="1"/>
</dbReference>
<protein>
    <submittedName>
        <fullName evidence="5">Abc transporter</fullName>
    </submittedName>
</protein>
<dbReference type="GO" id="GO:0016887">
    <property type="term" value="F:ATP hydrolysis activity"/>
    <property type="evidence" value="ECO:0007669"/>
    <property type="project" value="InterPro"/>
</dbReference>
<keyword evidence="3" id="KW-0067">ATP-binding</keyword>
<dbReference type="GO" id="GO:0005524">
    <property type="term" value="F:ATP binding"/>
    <property type="evidence" value="ECO:0007669"/>
    <property type="project" value="UniProtKB-KW"/>
</dbReference>
<dbReference type="RefSeq" id="WP_067776436.1">
    <property type="nucleotide sequence ID" value="NZ_LIGX01000028.1"/>
</dbReference>
<sequence length="298" mass="32751">MAAPAVDIRHVHKQFPSPWGREGVYAVKGVSLQIPQGSVYGLVGPNGSGKSTIMKMLIGLLAPSSGECEVFGRSATDASNREQIGFLPENPYFYKFLTGEETVRFYGKLCGLRGRALKERTHELLELVGLQDAAKRRLGGYSKGMLQRIGMAQALVQKPKLIVLDEPTAGVDPIGSRVIRDIVMALKGQGMTVFLCSHLLEQVQEVCDRVGILYQGLLIAEGSMDDLTRDAKREEILLENASSDLLGRLRRVVDEDGEARWLGSGHPRNSLEDVFLAGIRSQMEKDREDQARKAESGK</sequence>
<dbReference type="AlphaFoldDB" id="A0A1C7PBT5"/>
<evidence type="ECO:0000259" key="4">
    <source>
        <dbReference type="PROSITE" id="PS50893"/>
    </source>
</evidence>
<dbReference type="SUPFAM" id="SSF52540">
    <property type="entry name" value="P-loop containing nucleoside triphosphate hydrolases"/>
    <property type="match status" value="1"/>
</dbReference>
<evidence type="ECO:0000256" key="2">
    <source>
        <dbReference type="ARBA" id="ARBA00022741"/>
    </source>
</evidence>
<dbReference type="Gene3D" id="3.40.50.300">
    <property type="entry name" value="P-loop containing nucleotide triphosphate hydrolases"/>
    <property type="match status" value="1"/>
</dbReference>
<dbReference type="KEGG" id="agl:PYTT_0499"/>
<keyword evidence="2" id="KW-0547">Nucleotide-binding</keyword>
<dbReference type="InterPro" id="IPR003593">
    <property type="entry name" value="AAA+_ATPase"/>
</dbReference>
<name>A0A1C7PBT5_9BACT</name>
<evidence type="ECO:0000313" key="5">
    <source>
        <dbReference type="EMBL" id="SEH75856.1"/>
    </source>
</evidence>
<dbReference type="InterPro" id="IPR017871">
    <property type="entry name" value="ABC_transporter-like_CS"/>
</dbReference>
<dbReference type="Pfam" id="PF00005">
    <property type="entry name" value="ABC_tran"/>
    <property type="match status" value="1"/>
</dbReference>
<dbReference type="Proteomes" id="UP000176204">
    <property type="component" value="Chromosome I"/>
</dbReference>
<keyword evidence="1" id="KW-0813">Transport</keyword>
<reference evidence="6" key="1">
    <citation type="submission" date="2016-09" db="EMBL/GenBank/DDBJ databases">
        <authorList>
            <person name="Koehorst J."/>
        </authorList>
    </citation>
    <scope>NUCLEOTIDE SEQUENCE [LARGE SCALE GENOMIC DNA]</scope>
</reference>
<evidence type="ECO:0000313" key="6">
    <source>
        <dbReference type="Proteomes" id="UP000176204"/>
    </source>
</evidence>
<accession>A0A1C7PBT5</accession>
<dbReference type="OrthoDB" id="9804819at2"/>
<keyword evidence="6" id="KW-1185">Reference proteome</keyword>
<organism evidence="5 6">
    <name type="scientific">Akkermansia glycaniphila</name>
    <dbReference type="NCBI Taxonomy" id="1679444"/>
    <lineage>
        <taxon>Bacteria</taxon>
        <taxon>Pseudomonadati</taxon>
        <taxon>Verrucomicrobiota</taxon>
        <taxon>Verrucomicrobiia</taxon>
        <taxon>Verrucomicrobiales</taxon>
        <taxon>Akkermansiaceae</taxon>
        <taxon>Akkermansia</taxon>
    </lineage>
</organism>
<dbReference type="PANTHER" id="PTHR42939">
    <property type="entry name" value="ABC TRANSPORTER ATP-BINDING PROTEIN ALBC-RELATED"/>
    <property type="match status" value="1"/>
</dbReference>
<feature type="domain" description="ABC transporter" evidence="4">
    <location>
        <begin position="6"/>
        <end position="240"/>
    </location>
</feature>
<dbReference type="PATRIC" id="fig|1679444.3.peg.819"/>
<dbReference type="InterPro" id="IPR027417">
    <property type="entry name" value="P-loop_NTPase"/>
</dbReference>
<evidence type="ECO:0000256" key="3">
    <source>
        <dbReference type="ARBA" id="ARBA00022840"/>
    </source>
</evidence>
<dbReference type="SMART" id="SM00382">
    <property type="entry name" value="AAA"/>
    <property type="match status" value="1"/>
</dbReference>
<dbReference type="PROSITE" id="PS00211">
    <property type="entry name" value="ABC_TRANSPORTER_1"/>
    <property type="match status" value="1"/>
</dbReference>
<proteinExistence type="predicted"/>
<dbReference type="PROSITE" id="PS50893">
    <property type="entry name" value="ABC_TRANSPORTER_2"/>
    <property type="match status" value="1"/>
</dbReference>
<gene>
    <name evidence="5" type="ORF">PYTT_0499</name>
</gene>
<dbReference type="InterPro" id="IPR051782">
    <property type="entry name" value="ABC_Transporter_VariousFunc"/>
</dbReference>
<dbReference type="STRING" id="1679444.PYTT_0499"/>
<dbReference type="InterPro" id="IPR003439">
    <property type="entry name" value="ABC_transporter-like_ATP-bd"/>
</dbReference>
<dbReference type="EMBL" id="LT629973">
    <property type="protein sequence ID" value="SEH75856.1"/>
    <property type="molecule type" value="Genomic_DNA"/>
</dbReference>